<accession>A0A316D435</accession>
<evidence type="ECO:0000313" key="1">
    <source>
        <dbReference type="EMBL" id="PWK05135.1"/>
    </source>
</evidence>
<reference evidence="1 2" key="1">
    <citation type="submission" date="2018-05" db="EMBL/GenBank/DDBJ databases">
        <title>Genomic Encyclopedia of Type Strains, Phase IV (KMG-IV): sequencing the most valuable type-strain genomes for metagenomic binning, comparative biology and taxonomic classification.</title>
        <authorList>
            <person name="Goeker M."/>
        </authorList>
    </citation>
    <scope>NUCLEOTIDE SEQUENCE [LARGE SCALE GENOMIC DNA]</scope>
    <source>
        <strain evidence="1 2">DSM 18773</strain>
    </source>
</reference>
<dbReference type="EMBL" id="QGGL01000026">
    <property type="protein sequence ID" value="PWK05135.1"/>
    <property type="molecule type" value="Genomic_DNA"/>
</dbReference>
<name>A0A316D435_9BACL</name>
<gene>
    <name evidence="1" type="ORF">C7459_1265</name>
</gene>
<dbReference type="AlphaFoldDB" id="A0A316D435"/>
<sequence length="251" mass="27567">MTMRASKVREEIDRALGEAPLVVHRLADECAKQSGLRDGLLVWLAGEAVSTAPRLHGDEACLGRAAAAMELLAWFIRLHGEVPPASGIGPLEQLLAGDFFYAKSLSLAAELPREVTLLYTELACSLTKERLRLRERSRGPSRSMREELEQAFAKSGRWMATSCRIGALLGRGGAPVEEALTSYGFALGMAWHLDRTPTPRREDIRPLIASYRKRASSHLSALPESEAKLLLLQAPDGLPCLTEKRRAMLNV</sequence>
<dbReference type="Proteomes" id="UP000245634">
    <property type="component" value="Unassembled WGS sequence"/>
</dbReference>
<proteinExistence type="predicted"/>
<evidence type="ECO:0008006" key="3">
    <source>
        <dbReference type="Google" id="ProtNLM"/>
    </source>
</evidence>
<evidence type="ECO:0000313" key="2">
    <source>
        <dbReference type="Proteomes" id="UP000245634"/>
    </source>
</evidence>
<dbReference type="InterPro" id="IPR008949">
    <property type="entry name" value="Isoprenoid_synthase_dom_sf"/>
</dbReference>
<keyword evidence="2" id="KW-1185">Reference proteome</keyword>
<protein>
    <recommendedName>
        <fullName evidence="3">Polyprenyl synthetase</fullName>
    </recommendedName>
</protein>
<comment type="caution">
    <text evidence="1">The sequence shown here is derived from an EMBL/GenBank/DDBJ whole genome shotgun (WGS) entry which is preliminary data.</text>
</comment>
<dbReference type="Gene3D" id="1.10.600.10">
    <property type="entry name" value="Farnesyl Diphosphate Synthase"/>
    <property type="match status" value="1"/>
</dbReference>
<dbReference type="SUPFAM" id="SSF48576">
    <property type="entry name" value="Terpenoid synthases"/>
    <property type="match status" value="1"/>
</dbReference>
<organism evidence="1 2">
    <name type="scientific">Tumebacillus permanentifrigoris</name>
    <dbReference type="NCBI Taxonomy" id="378543"/>
    <lineage>
        <taxon>Bacteria</taxon>
        <taxon>Bacillati</taxon>
        <taxon>Bacillota</taxon>
        <taxon>Bacilli</taxon>
        <taxon>Bacillales</taxon>
        <taxon>Alicyclobacillaceae</taxon>
        <taxon>Tumebacillus</taxon>
    </lineage>
</organism>